<comment type="similarity">
    <text evidence="1">Belongs to the asparagine synthetase family.</text>
</comment>
<feature type="site" description="Important for beta-aspartyl-AMP intermediate formation" evidence="7">
    <location>
        <position position="422"/>
    </location>
</feature>
<evidence type="ECO:0000313" key="10">
    <source>
        <dbReference type="Proteomes" id="UP000253664"/>
    </source>
</evidence>
<dbReference type="InterPro" id="IPR017932">
    <property type="entry name" value="GATase_2_dom"/>
</dbReference>
<comment type="caution">
    <text evidence="9">The sequence shown here is derived from an EMBL/GenBank/DDBJ whole genome shotgun (WGS) entry which is preliminary data.</text>
</comment>
<dbReference type="CDD" id="cd00712">
    <property type="entry name" value="AsnB"/>
    <property type="match status" value="1"/>
</dbReference>
<dbReference type="Pfam" id="PF13537">
    <property type="entry name" value="GATase_7"/>
    <property type="match status" value="1"/>
</dbReference>
<evidence type="ECO:0000256" key="2">
    <source>
        <dbReference type="ARBA" id="ARBA00022741"/>
    </source>
</evidence>
<dbReference type="STRING" id="1330021.A0A367LE03"/>
<dbReference type="Gene3D" id="3.40.50.620">
    <property type="entry name" value="HUPs"/>
    <property type="match status" value="2"/>
</dbReference>
<dbReference type="Pfam" id="PF00733">
    <property type="entry name" value="Asn_synthase"/>
    <property type="match status" value="1"/>
</dbReference>
<reference evidence="9 10" key="1">
    <citation type="journal article" date="2015" name="BMC Genomics">
        <title>Insights from the genome of Ophiocordyceps polyrhachis-furcata to pathogenicity and host specificity in insect fungi.</title>
        <authorList>
            <person name="Wichadakul D."/>
            <person name="Kobmoo N."/>
            <person name="Ingsriswang S."/>
            <person name="Tangphatsornruang S."/>
            <person name="Chantasingh D."/>
            <person name="Luangsa-ard J.J."/>
            <person name="Eurwilaichitr L."/>
        </authorList>
    </citation>
    <scope>NUCLEOTIDE SEQUENCE [LARGE SCALE GENOMIC DNA]</scope>
    <source>
        <strain evidence="9 10">BCC 54312</strain>
    </source>
</reference>
<gene>
    <name evidence="9" type="ORF">L249_0787</name>
</gene>
<dbReference type="PANTHER" id="PTHR43284">
    <property type="entry name" value="ASPARAGINE SYNTHETASE (GLUTAMINE-HYDROLYZING)"/>
    <property type="match status" value="1"/>
</dbReference>
<dbReference type="InterPro" id="IPR014729">
    <property type="entry name" value="Rossmann-like_a/b/a_fold"/>
</dbReference>
<evidence type="ECO:0000256" key="1">
    <source>
        <dbReference type="ARBA" id="ARBA00005752"/>
    </source>
</evidence>
<dbReference type="PIRSF" id="PIRSF001589">
    <property type="entry name" value="Asn_synthetase_glu-h"/>
    <property type="match status" value="1"/>
</dbReference>
<name>A0A367LE03_9HYPO</name>
<dbReference type="PROSITE" id="PS51278">
    <property type="entry name" value="GATASE_TYPE_2"/>
    <property type="match status" value="1"/>
</dbReference>
<dbReference type="InterPro" id="IPR033738">
    <property type="entry name" value="AsnB_N"/>
</dbReference>
<dbReference type="InterPro" id="IPR029055">
    <property type="entry name" value="Ntn_hydrolases_N"/>
</dbReference>
<dbReference type="AlphaFoldDB" id="A0A367LE03"/>
<dbReference type="OrthoDB" id="409189at2759"/>
<feature type="binding site" evidence="6">
    <location>
        <position position="114"/>
    </location>
    <ligand>
        <name>L-glutamine</name>
        <dbReference type="ChEBI" id="CHEBI:58359"/>
    </ligand>
</feature>
<dbReference type="GO" id="GO:0004066">
    <property type="term" value="F:asparagine synthase (glutamine-hydrolyzing) activity"/>
    <property type="evidence" value="ECO:0007669"/>
    <property type="project" value="InterPro"/>
</dbReference>
<dbReference type="PANTHER" id="PTHR43284:SF1">
    <property type="entry name" value="ASPARAGINE SYNTHETASE"/>
    <property type="match status" value="1"/>
</dbReference>
<dbReference type="GO" id="GO:0005829">
    <property type="term" value="C:cytosol"/>
    <property type="evidence" value="ECO:0007669"/>
    <property type="project" value="TreeGrafter"/>
</dbReference>
<evidence type="ECO:0000256" key="6">
    <source>
        <dbReference type="PIRSR" id="PIRSR001589-2"/>
    </source>
</evidence>
<protein>
    <recommendedName>
        <fullName evidence="8">Glutamine amidotransferase type-2 domain-containing protein</fullName>
    </recommendedName>
</protein>
<evidence type="ECO:0000256" key="3">
    <source>
        <dbReference type="ARBA" id="ARBA00022840"/>
    </source>
</evidence>
<dbReference type="SUPFAM" id="SSF56235">
    <property type="entry name" value="N-terminal nucleophile aminohydrolases (Ntn hydrolases)"/>
    <property type="match status" value="1"/>
</dbReference>
<dbReference type="CDD" id="cd01991">
    <property type="entry name" value="Asn_synthase_B_C"/>
    <property type="match status" value="1"/>
</dbReference>
<dbReference type="InterPro" id="IPR051786">
    <property type="entry name" value="ASN_synthetase/amidase"/>
</dbReference>
<dbReference type="SUPFAM" id="SSF52402">
    <property type="entry name" value="Adenine nucleotide alpha hydrolases-like"/>
    <property type="match status" value="1"/>
</dbReference>
<dbReference type="Proteomes" id="UP000253664">
    <property type="component" value="Unassembled WGS sequence"/>
</dbReference>
<keyword evidence="2 5" id="KW-0547">Nucleotide-binding</keyword>
<evidence type="ECO:0000259" key="8">
    <source>
        <dbReference type="PROSITE" id="PS51278"/>
    </source>
</evidence>
<dbReference type="NCBIfam" id="TIGR01536">
    <property type="entry name" value="asn_synth_AEB"/>
    <property type="match status" value="1"/>
</dbReference>
<evidence type="ECO:0000313" key="9">
    <source>
        <dbReference type="EMBL" id="RCI12653.1"/>
    </source>
</evidence>
<organism evidence="9 10">
    <name type="scientific">Ophiocordyceps polyrhachis-furcata BCC 54312</name>
    <dbReference type="NCBI Taxonomy" id="1330021"/>
    <lineage>
        <taxon>Eukaryota</taxon>
        <taxon>Fungi</taxon>
        <taxon>Dikarya</taxon>
        <taxon>Ascomycota</taxon>
        <taxon>Pezizomycotina</taxon>
        <taxon>Sordariomycetes</taxon>
        <taxon>Hypocreomycetidae</taxon>
        <taxon>Hypocreales</taxon>
        <taxon>Ophiocordycipitaceae</taxon>
        <taxon>Ophiocordyceps</taxon>
    </lineage>
</organism>
<feature type="binding site" evidence="6">
    <location>
        <position position="331"/>
    </location>
    <ligand>
        <name>ATP</name>
        <dbReference type="ChEBI" id="CHEBI:30616"/>
    </ligand>
</feature>
<evidence type="ECO:0000256" key="4">
    <source>
        <dbReference type="ARBA" id="ARBA00022962"/>
    </source>
</evidence>
<keyword evidence="3 5" id="KW-0067">ATP-binding</keyword>
<keyword evidence="4" id="KW-0315">Glutamine amidotransferase</keyword>
<sequence>MCGIVVSCGGQHLQGQPGKLEAWKEELTANLQRGIGMIKHRGPDESGVWISADGRVGLSHCRLSINDLSASGSQPLHTKEDSIHAVVMGEIYDYDRLRELCIAEDGYDFRSESDSELVIALYIVYGAPGLFEHLRGEFAFVLFDEREGLRKVIAARDRFGIKPLLWTVVDDRVLLAAEAKAFLPMGWTPEWDMAGITNCGWFLDDRTIFKGVKRLMPGHWMEINDQGGMEIRRYWDADYPEKVRPSSYNAAHIYSRQTKADARTVDDMILGVRERLVEAVRLRLRADVPVGVYLSGGIDSSAVAGIVTDLIRYNNVKLGAEETSRVKCFSIRFADKSGYDESGTVRLISCSGLFSEEIAQRTAEWLDVDTIMLDISEDSLAEDFASAAYNSEHHHFDLHSVCKFALSRLAREHGVKVILTGEGSDEHFCGYPVFRPEFLQEPDLNMPHLPLCRDEVLRERLYRTAREETNAAWRSHARGDKANLAAETRKSSSIVDSLAAWQPSERLYLEPVRKLHLDCWCKRETVMAIHSAEVQRKIRQQWHPAHSAMYLWNKSIFPNILLACLGDRSEMAHGIEGRTPFLDHHLVEYVNSLPPSVKLKFTPPKDDGTAGLDRLTEKWILREAVRPHITKELYQRSKVTFWAPLRWPRNGRLHSMFKHLLTREAVDQLGFIDYHVVQGALDKAFGDAADPKSFRIVCYTGSWVAISQSFGVKKASI</sequence>
<proteinExistence type="inferred from homology"/>
<dbReference type="EMBL" id="LKCN02000007">
    <property type="protein sequence ID" value="RCI12653.1"/>
    <property type="molecule type" value="Genomic_DNA"/>
</dbReference>
<dbReference type="GO" id="GO:0005524">
    <property type="term" value="F:ATP binding"/>
    <property type="evidence" value="ECO:0007669"/>
    <property type="project" value="UniProtKB-KW"/>
</dbReference>
<evidence type="ECO:0000256" key="7">
    <source>
        <dbReference type="PIRSR" id="PIRSR001589-3"/>
    </source>
</evidence>
<dbReference type="GO" id="GO:0006529">
    <property type="term" value="P:asparagine biosynthetic process"/>
    <property type="evidence" value="ECO:0007669"/>
    <property type="project" value="InterPro"/>
</dbReference>
<dbReference type="InterPro" id="IPR006426">
    <property type="entry name" value="Asn_synth_AEB"/>
</dbReference>
<accession>A0A367LE03</accession>
<evidence type="ECO:0000256" key="5">
    <source>
        <dbReference type="PIRNR" id="PIRNR001589"/>
    </source>
</evidence>
<dbReference type="InterPro" id="IPR001962">
    <property type="entry name" value="Asn_synthase"/>
</dbReference>
<feature type="domain" description="Glutamine amidotransferase type-2" evidence="8">
    <location>
        <begin position="2"/>
        <end position="226"/>
    </location>
</feature>
<dbReference type="Gene3D" id="3.60.20.10">
    <property type="entry name" value="Glutamine Phosphoribosylpyrophosphate, subunit 1, domain 1"/>
    <property type="match status" value="1"/>
</dbReference>
<keyword evidence="10" id="KW-1185">Reference proteome</keyword>